<name>A0A453CPQ4_AEGTS</name>
<dbReference type="Gramene" id="AET2Gv20916300.12">
    <property type="protein sequence ID" value="AET2Gv20916300.12"/>
    <property type="gene ID" value="AET2Gv20916300"/>
</dbReference>
<proteinExistence type="predicted"/>
<dbReference type="AlphaFoldDB" id="A0A453CPQ4"/>
<reference evidence="2" key="1">
    <citation type="journal article" date="2014" name="Science">
        <title>Ancient hybridizations among the ancestral genomes of bread wheat.</title>
        <authorList>
            <consortium name="International Wheat Genome Sequencing Consortium,"/>
            <person name="Marcussen T."/>
            <person name="Sandve S.R."/>
            <person name="Heier L."/>
            <person name="Spannagl M."/>
            <person name="Pfeifer M."/>
            <person name="Jakobsen K.S."/>
            <person name="Wulff B.B."/>
            <person name="Steuernagel B."/>
            <person name="Mayer K.F."/>
            <person name="Olsen O.A."/>
        </authorList>
    </citation>
    <scope>NUCLEOTIDE SEQUENCE [LARGE SCALE GENOMIC DNA]</scope>
    <source>
        <strain evidence="2">cv. AL8/78</strain>
    </source>
</reference>
<sequence length="69" mass="7836">MSLTIFYLEHLDDVPEGKQKATMRRKTNGNLLTSDVLIRMCQKFLFSGNRMEKGRGENAEAQEREASGS</sequence>
<reference evidence="1" key="5">
    <citation type="journal article" date="2021" name="G3 (Bethesda)">
        <title>Aegilops tauschii genome assembly Aet v5.0 features greater sequence contiguity and improved annotation.</title>
        <authorList>
            <person name="Wang L."/>
            <person name="Zhu T."/>
            <person name="Rodriguez J.C."/>
            <person name="Deal K.R."/>
            <person name="Dubcovsky J."/>
            <person name="McGuire P.E."/>
            <person name="Lux T."/>
            <person name="Spannagl M."/>
            <person name="Mayer K.F.X."/>
            <person name="Baldrich P."/>
            <person name="Meyers B.C."/>
            <person name="Huo N."/>
            <person name="Gu Y.Q."/>
            <person name="Zhou H."/>
            <person name="Devos K.M."/>
            <person name="Bennetzen J.L."/>
            <person name="Unver T."/>
            <person name="Budak H."/>
            <person name="Gulick P.J."/>
            <person name="Galiba G."/>
            <person name="Kalapos B."/>
            <person name="Nelson D.R."/>
            <person name="Li P."/>
            <person name="You F.M."/>
            <person name="Luo M.C."/>
            <person name="Dvorak J."/>
        </authorList>
    </citation>
    <scope>NUCLEOTIDE SEQUENCE [LARGE SCALE GENOMIC DNA]</scope>
    <source>
        <strain evidence="1">cv. AL8/78</strain>
    </source>
</reference>
<reference evidence="1" key="4">
    <citation type="submission" date="2019-03" db="UniProtKB">
        <authorList>
            <consortium name="EnsemblPlants"/>
        </authorList>
    </citation>
    <scope>IDENTIFICATION</scope>
</reference>
<evidence type="ECO:0000313" key="2">
    <source>
        <dbReference type="Proteomes" id="UP000015105"/>
    </source>
</evidence>
<reference evidence="2" key="2">
    <citation type="journal article" date="2017" name="Nat. Plants">
        <title>The Aegilops tauschii genome reveals multiple impacts of transposons.</title>
        <authorList>
            <person name="Zhao G."/>
            <person name="Zou C."/>
            <person name="Li K."/>
            <person name="Wang K."/>
            <person name="Li T."/>
            <person name="Gao L."/>
            <person name="Zhang X."/>
            <person name="Wang H."/>
            <person name="Yang Z."/>
            <person name="Liu X."/>
            <person name="Jiang W."/>
            <person name="Mao L."/>
            <person name="Kong X."/>
            <person name="Jiao Y."/>
            <person name="Jia J."/>
        </authorList>
    </citation>
    <scope>NUCLEOTIDE SEQUENCE [LARGE SCALE GENOMIC DNA]</scope>
    <source>
        <strain evidence="2">cv. AL8/78</strain>
    </source>
</reference>
<accession>A0A453CPQ4</accession>
<organism evidence="1 2">
    <name type="scientific">Aegilops tauschii subsp. strangulata</name>
    <name type="common">Goatgrass</name>
    <dbReference type="NCBI Taxonomy" id="200361"/>
    <lineage>
        <taxon>Eukaryota</taxon>
        <taxon>Viridiplantae</taxon>
        <taxon>Streptophyta</taxon>
        <taxon>Embryophyta</taxon>
        <taxon>Tracheophyta</taxon>
        <taxon>Spermatophyta</taxon>
        <taxon>Magnoliopsida</taxon>
        <taxon>Liliopsida</taxon>
        <taxon>Poales</taxon>
        <taxon>Poaceae</taxon>
        <taxon>BOP clade</taxon>
        <taxon>Pooideae</taxon>
        <taxon>Triticodae</taxon>
        <taxon>Triticeae</taxon>
        <taxon>Triticinae</taxon>
        <taxon>Aegilops</taxon>
    </lineage>
</organism>
<dbReference type="EnsemblPlants" id="AET2Gv20916300.12">
    <property type="protein sequence ID" value="AET2Gv20916300.12"/>
    <property type="gene ID" value="AET2Gv20916300"/>
</dbReference>
<reference evidence="1" key="3">
    <citation type="journal article" date="2017" name="Nature">
        <title>Genome sequence of the progenitor of the wheat D genome Aegilops tauschii.</title>
        <authorList>
            <person name="Luo M.C."/>
            <person name="Gu Y.Q."/>
            <person name="Puiu D."/>
            <person name="Wang H."/>
            <person name="Twardziok S.O."/>
            <person name="Deal K.R."/>
            <person name="Huo N."/>
            <person name="Zhu T."/>
            <person name="Wang L."/>
            <person name="Wang Y."/>
            <person name="McGuire P.E."/>
            <person name="Liu S."/>
            <person name="Long H."/>
            <person name="Ramasamy R.K."/>
            <person name="Rodriguez J.C."/>
            <person name="Van S.L."/>
            <person name="Yuan L."/>
            <person name="Wang Z."/>
            <person name="Xia Z."/>
            <person name="Xiao L."/>
            <person name="Anderson O.D."/>
            <person name="Ouyang S."/>
            <person name="Liang Y."/>
            <person name="Zimin A.V."/>
            <person name="Pertea G."/>
            <person name="Qi P."/>
            <person name="Bennetzen J.L."/>
            <person name="Dai X."/>
            <person name="Dawson M.W."/>
            <person name="Muller H.G."/>
            <person name="Kugler K."/>
            <person name="Rivarola-Duarte L."/>
            <person name="Spannagl M."/>
            <person name="Mayer K.F.X."/>
            <person name="Lu F.H."/>
            <person name="Bevan M.W."/>
            <person name="Leroy P."/>
            <person name="Li P."/>
            <person name="You F.M."/>
            <person name="Sun Q."/>
            <person name="Liu Z."/>
            <person name="Lyons E."/>
            <person name="Wicker T."/>
            <person name="Salzberg S.L."/>
            <person name="Devos K.M."/>
            <person name="Dvorak J."/>
        </authorList>
    </citation>
    <scope>NUCLEOTIDE SEQUENCE [LARGE SCALE GENOMIC DNA]</scope>
    <source>
        <strain evidence="1">cv. AL8/78</strain>
    </source>
</reference>
<dbReference type="Proteomes" id="UP000015105">
    <property type="component" value="Chromosome 2D"/>
</dbReference>
<keyword evidence="2" id="KW-1185">Reference proteome</keyword>
<protein>
    <submittedName>
        <fullName evidence="1">Uncharacterized protein</fullName>
    </submittedName>
</protein>
<evidence type="ECO:0000313" key="1">
    <source>
        <dbReference type="EnsemblPlants" id="AET2Gv20916300.12"/>
    </source>
</evidence>